<evidence type="ECO:0000256" key="1">
    <source>
        <dbReference type="ARBA" id="ARBA00004173"/>
    </source>
</evidence>
<comment type="subcellular location">
    <subcellularLocation>
        <location evidence="1">Mitochondrion</location>
    </subcellularLocation>
</comment>
<accession>A0A1R1PC75</accession>
<name>A0A1R1PC75_ZANCU</name>
<keyword evidence="4 5" id="KW-0472">Membrane</keyword>
<evidence type="ECO:0000256" key="3">
    <source>
        <dbReference type="ARBA" id="ARBA00022989"/>
    </source>
</evidence>
<evidence type="ECO:0000259" key="6">
    <source>
        <dbReference type="PROSITE" id="PS51503"/>
    </source>
</evidence>
<comment type="caution">
    <text evidence="7">The sequence shown here is derived from an EMBL/GenBank/DDBJ whole genome shotgun (WGS) entry which is preliminary data.</text>
</comment>
<dbReference type="EMBL" id="LSSK01001892">
    <property type="protein sequence ID" value="OMH78566.1"/>
    <property type="molecule type" value="Genomic_DNA"/>
</dbReference>
<dbReference type="Pfam" id="PF04588">
    <property type="entry name" value="HIG_1_N"/>
    <property type="match status" value="1"/>
</dbReference>
<proteinExistence type="predicted"/>
<dbReference type="GO" id="GO:0005739">
    <property type="term" value="C:mitochondrion"/>
    <property type="evidence" value="ECO:0007669"/>
    <property type="project" value="UniProtKB-SubCell"/>
</dbReference>
<evidence type="ECO:0000256" key="2">
    <source>
        <dbReference type="ARBA" id="ARBA00022692"/>
    </source>
</evidence>
<feature type="domain" description="HIG1" evidence="6">
    <location>
        <begin position="87"/>
        <end position="178"/>
    </location>
</feature>
<protein>
    <submittedName>
        <fullName evidence="7">Respiratory supercomplex factor 2, mitochondrial</fullName>
    </submittedName>
</protein>
<keyword evidence="9" id="KW-1185">Reference proteome</keyword>
<dbReference type="InterPro" id="IPR007667">
    <property type="entry name" value="Hypoxia_induced_domain"/>
</dbReference>
<gene>
    <name evidence="8" type="ORF">AX774_g1394</name>
    <name evidence="7" type="ORF">AX774_g8042</name>
</gene>
<evidence type="ECO:0000313" key="7">
    <source>
        <dbReference type="EMBL" id="OMH78566.1"/>
    </source>
</evidence>
<evidence type="ECO:0000313" key="8">
    <source>
        <dbReference type="EMBL" id="OMH85068.1"/>
    </source>
</evidence>
<evidence type="ECO:0000256" key="4">
    <source>
        <dbReference type="ARBA" id="ARBA00023136"/>
    </source>
</evidence>
<dbReference type="GO" id="GO:0033617">
    <property type="term" value="P:mitochondrial respiratory chain complex IV assembly"/>
    <property type="evidence" value="ECO:0007669"/>
    <property type="project" value="TreeGrafter"/>
</dbReference>
<dbReference type="OrthoDB" id="1915122at2759"/>
<dbReference type="AlphaFoldDB" id="A0A1R1PC75"/>
<dbReference type="PANTHER" id="PTHR28018">
    <property type="entry name" value="RESPIRATORY SUPERCOMPLEX FACTOR 2, MITOCHONDRIAL"/>
    <property type="match status" value="1"/>
</dbReference>
<dbReference type="Proteomes" id="UP000188320">
    <property type="component" value="Unassembled WGS sequence"/>
</dbReference>
<feature type="transmembrane region" description="Helical" evidence="5">
    <location>
        <begin position="151"/>
        <end position="169"/>
    </location>
</feature>
<dbReference type="PANTHER" id="PTHR28018:SF3">
    <property type="entry name" value="RESPIRATORY SUPERCOMPLEX FACTOR 2, MITOCHONDRIAL"/>
    <property type="match status" value="1"/>
</dbReference>
<feature type="transmembrane region" description="Helical" evidence="5">
    <location>
        <begin position="115"/>
        <end position="131"/>
    </location>
</feature>
<evidence type="ECO:0000256" key="5">
    <source>
        <dbReference type="SAM" id="Phobius"/>
    </source>
</evidence>
<reference evidence="7" key="2">
    <citation type="submission" date="2017-01" db="EMBL/GenBank/DDBJ databases">
        <authorList>
            <person name="Mah S.A."/>
            <person name="Swanson W.J."/>
            <person name="Moy G.W."/>
            <person name="Vacquier V.D."/>
        </authorList>
    </citation>
    <scope>NUCLEOTIDE SEQUENCE [LARGE SCALE GENOMIC DNA]</scope>
    <source>
        <strain evidence="7">COL-18-3</strain>
    </source>
</reference>
<dbReference type="PROSITE" id="PS51503">
    <property type="entry name" value="HIG1"/>
    <property type="match status" value="1"/>
</dbReference>
<keyword evidence="2 5" id="KW-0812">Transmembrane</keyword>
<dbReference type="EMBL" id="LSSK01000113">
    <property type="protein sequence ID" value="OMH85068.1"/>
    <property type="molecule type" value="Genomic_DNA"/>
</dbReference>
<dbReference type="InterPro" id="IPR040153">
    <property type="entry name" value="Rcf2"/>
</dbReference>
<organism evidence="7 9">
    <name type="scientific">Zancudomyces culisetae</name>
    <name type="common">Gut fungus</name>
    <name type="synonym">Smittium culisetae</name>
    <dbReference type="NCBI Taxonomy" id="1213189"/>
    <lineage>
        <taxon>Eukaryota</taxon>
        <taxon>Fungi</taxon>
        <taxon>Fungi incertae sedis</taxon>
        <taxon>Zoopagomycota</taxon>
        <taxon>Kickxellomycotina</taxon>
        <taxon>Harpellomycetes</taxon>
        <taxon>Harpellales</taxon>
        <taxon>Legeriomycetaceae</taxon>
        <taxon>Zancudomyces</taxon>
    </lineage>
</organism>
<evidence type="ECO:0000313" key="9">
    <source>
        <dbReference type="Proteomes" id="UP000188320"/>
    </source>
</evidence>
<reference evidence="9" key="1">
    <citation type="submission" date="2017-01" db="EMBL/GenBank/DDBJ databases">
        <authorList>
            <person name="Wang Y."/>
            <person name="White M."/>
            <person name="Kvist S."/>
            <person name="Moncalvo J.-M."/>
        </authorList>
    </citation>
    <scope>NUCLEOTIDE SEQUENCE [LARGE SCALE GENOMIC DNA]</scope>
    <source>
        <strain evidence="9">COL-18-3</strain>
    </source>
</reference>
<sequence>MVKILSEEDDQALNNYVIKASVQNALLGAVSGVGFDFGMKRIWPFYGKLPMGIRFSVIGSFFIATLAVRTEHQIQVYEKAMYGGDPEEEKVEIPEYMQKGGHIDRLMDGFLQNKYSVLGGAWAAVAGYSVYRLYQNKHITWTQRIVQARMYAQALTIVGILGIAGITALSNDRKKKQAHEEH</sequence>
<feature type="transmembrane region" description="Helical" evidence="5">
    <location>
        <begin position="49"/>
        <end position="68"/>
    </location>
</feature>
<keyword evidence="3 5" id="KW-1133">Transmembrane helix</keyword>